<reference evidence="3" key="2">
    <citation type="submission" date="2023-03" db="EMBL/GenBank/DDBJ databases">
        <authorList>
            <person name="Shen W."/>
            <person name="Cai J."/>
        </authorList>
    </citation>
    <scope>NUCLEOTIDE SEQUENCE</scope>
    <source>
        <strain evidence="3">B1010-2</strain>
    </source>
</reference>
<sequence>MDGEEYPYKVAFDDLIQLSNLPKDSNMKIAGEFFAPGFLVGLVISSIATGCFLFLLFLDYIKKTEDIP</sequence>
<dbReference type="Proteomes" id="UP001139644">
    <property type="component" value="Unassembled WGS sequence"/>
</dbReference>
<evidence type="ECO:0000313" key="3">
    <source>
        <dbReference type="EMBL" id="MDT2370959.1"/>
    </source>
</evidence>
<keyword evidence="1" id="KW-0812">Transmembrane</keyword>
<reference evidence="2" key="1">
    <citation type="journal article" date="2022" name="J. Anim. Sci.">
        <title>Whole genome sequence analyses-based assessment of virulence potential and antimicrobial susceptibilities and resistance of Enterococcus faecium strains isolated from commercial swine and cattle probiotic products.</title>
        <authorList>
            <person name="Shridhar P.B."/>
            <person name="Amachawadi R.G."/>
            <person name="Tokach M."/>
            <person name="Patel I."/>
            <person name="Gangiredla J."/>
            <person name="Mammel M."/>
            <person name="Nagaraja T.G."/>
        </authorList>
    </citation>
    <scope>NUCLEOTIDE SEQUENCE</scope>
    <source>
        <strain evidence="2">EF215</strain>
    </source>
</reference>
<evidence type="ECO:0000256" key="1">
    <source>
        <dbReference type="SAM" id="Phobius"/>
    </source>
</evidence>
<accession>A0A1A7T9T7</accession>
<keyword evidence="1" id="KW-0472">Membrane</keyword>
<dbReference type="RefSeq" id="WP_002295288.1">
    <property type="nucleotide sequence ID" value="NZ_AP019409.1"/>
</dbReference>
<gene>
    <name evidence="2" type="ORF">KYX88_12635</name>
    <name evidence="3" type="ORF">P6Z85_12560</name>
</gene>
<comment type="caution">
    <text evidence="3">The sequence shown here is derived from an EMBL/GenBank/DDBJ whole genome shotgun (WGS) entry which is preliminary data.</text>
</comment>
<dbReference type="EMBL" id="JARPTX010000060">
    <property type="protein sequence ID" value="MDT2370959.1"/>
    <property type="molecule type" value="Genomic_DNA"/>
</dbReference>
<dbReference type="Proteomes" id="UP001260956">
    <property type="component" value="Unassembled WGS sequence"/>
</dbReference>
<feature type="transmembrane region" description="Helical" evidence="1">
    <location>
        <begin position="33"/>
        <end position="58"/>
    </location>
</feature>
<evidence type="ECO:0000313" key="4">
    <source>
        <dbReference type="Proteomes" id="UP001260956"/>
    </source>
</evidence>
<dbReference type="AlphaFoldDB" id="A0A1A7T9T7"/>
<organism evidence="3 4">
    <name type="scientific">Enterococcus faecium</name>
    <name type="common">Streptococcus faecium</name>
    <dbReference type="NCBI Taxonomy" id="1352"/>
    <lineage>
        <taxon>Bacteria</taxon>
        <taxon>Bacillati</taxon>
        <taxon>Bacillota</taxon>
        <taxon>Bacilli</taxon>
        <taxon>Lactobacillales</taxon>
        <taxon>Enterococcaceae</taxon>
        <taxon>Enterococcus</taxon>
    </lineage>
</organism>
<evidence type="ECO:0000313" key="2">
    <source>
        <dbReference type="EMBL" id="MBX4223628.1"/>
    </source>
</evidence>
<protein>
    <submittedName>
        <fullName evidence="3">Uncharacterized protein</fullName>
    </submittedName>
</protein>
<name>A0A1A7T9T7_ENTFC</name>
<dbReference type="EMBL" id="JAIFOC010000139">
    <property type="protein sequence ID" value="MBX4223628.1"/>
    <property type="molecule type" value="Genomic_DNA"/>
</dbReference>
<proteinExistence type="predicted"/>
<keyword evidence="1" id="KW-1133">Transmembrane helix</keyword>